<comment type="subcellular location">
    <subcellularLocation>
        <location evidence="1">Plastid</location>
        <location evidence="1">Chloroplast</location>
    </subcellularLocation>
</comment>
<evidence type="ECO:0000256" key="5">
    <source>
        <dbReference type="ARBA" id="ARBA00022946"/>
    </source>
</evidence>
<comment type="similarity">
    <text evidence="2">Belongs to the glycosyl hydrolase 13 family.</text>
</comment>
<dbReference type="CDD" id="cd02856">
    <property type="entry name" value="E_set_GDE_Isoamylase_N"/>
    <property type="match status" value="1"/>
</dbReference>
<keyword evidence="4" id="KW-0934">Plastid</keyword>
<dbReference type="Gene3D" id="2.60.40.1180">
    <property type="entry name" value="Golgi alpha-mannosidase II"/>
    <property type="match status" value="1"/>
</dbReference>
<dbReference type="InterPro" id="IPR044505">
    <property type="entry name" value="GlgX_Isoamylase_N_E_set"/>
</dbReference>
<dbReference type="InterPro" id="IPR013783">
    <property type="entry name" value="Ig-like_fold"/>
</dbReference>
<keyword evidence="9" id="KW-1185">Reference proteome</keyword>
<dbReference type="InterPro" id="IPR014756">
    <property type="entry name" value="Ig_E-set"/>
</dbReference>
<dbReference type="InterPro" id="IPR013780">
    <property type="entry name" value="Glyco_hydro_b"/>
</dbReference>
<organism evidence="8 9">
    <name type="scientific">Sphagnum jensenii</name>
    <dbReference type="NCBI Taxonomy" id="128206"/>
    <lineage>
        <taxon>Eukaryota</taxon>
        <taxon>Viridiplantae</taxon>
        <taxon>Streptophyta</taxon>
        <taxon>Embryophyta</taxon>
        <taxon>Bryophyta</taxon>
        <taxon>Sphagnophytina</taxon>
        <taxon>Sphagnopsida</taxon>
        <taxon>Sphagnales</taxon>
        <taxon>Sphagnaceae</taxon>
        <taxon>Sphagnum</taxon>
    </lineage>
</organism>
<dbReference type="EMBL" id="OZ023712">
    <property type="protein sequence ID" value="CAK9861084.1"/>
    <property type="molecule type" value="Genomic_DNA"/>
</dbReference>
<evidence type="ECO:0000256" key="1">
    <source>
        <dbReference type="ARBA" id="ARBA00004229"/>
    </source>
</evidence>
<dbReference type="SMART" id="SM00642">
    <property type="entry name" value="Aamy"/>
    <property type="match status" value="1"/>
</dbReference>
<evidence type="ECO:0000313" key="8">
    <source>
        <dbReference type="EMBL" id="CAK9861084.1"/>
    </source>
</evidence>
<dbReference type="InterPro" id="IPR006047">
    <property type="entry name" value="GH13_cat_dom"/>
</dbReference>
<feature type="domain" description="Glycosyl hydrolase family 13 catalytic" evidence="7">
    <location>
        <begin position="276"/>
        <end position="721"/>
    </location>
</feature>
<reference evidence="8" key="1">
    <citation type="submission" date="2024-03" db="EMBL/GenBank/DDBJ databases">
        <authorList>
            <consortium name="ELIXIR-Norway"/>
            <consortium name="Elixir Norway"/>
        </authorList>
    </citation>
    <scope>NUCLEOTIDE SEQUENCE</scope>
</reference>
<evidence type="ECO:0000256" key="2">
    <source>
        <dbReference type="ARBA" id="ARBA00008061"/>
    </source>
</evidence>
<name>A0ABP1AEW3_9BRYO</name>
<evidence type="ECO:0000313" key="9">
    <source>
        <dbReference type="Proteomes" id="UP001497522"/>
    </source>
</evidence>
<dbReference type="SUPFAM" id="SSF51011">
    <property type="entry name" value="Glycosyl hydrolase domain"/>
    <property type="match status" value="1"/>
</dbReference>
<feature type="region of interest" description="Disordered" evidence="6">
    <location>
        <begin position="50"/>
        <end position="75"/>
    </location>
</feature>
<evidence type="ECO:0000256" key="6">
    <source>
        <dbReference type="SAM" id="MobiDB-lite"/>
    </source>
</evidence>
<dbReference type="InterPro" id="IPR004193">
    <property type="entry name" value="Glyco_hydro_13_N"/>
</dbReference>
<dbReference type="Pfam" id="PF02922">
    <property type="entry name" value="CBM_48"/>
    <property type="match status" value="1"/>
</dbReference>
<dbReference type="Gene3D" id="2.60.40.10">
    <property type="entry name" value="Immunoglobulins"/>
    <property type="match status" value="1"/>
</dbReference>
<dbReference type="Gene3D" id="3.20.20.80">
    <property type="entry name" value="Glycosidases"/>
    <property type="match status" value="1"/>
</dbReference>
<dbReference type="SUPFAM" id="SSF51445">
    <property type="entry name" value="(Trans)glycosidases"/>
    <property type="match status" value="1"/>
</dbReference>
<accession>A0ABP1AEW3</accession>
<dbReference type="Proteomes" id="UP001497522">
    <property type="component" value="Chromosome 11"/>
</dbReference>
<evidence type="ECO:0000256" key="4">
    <source>
        <dbReference type="ARBA" id="ARBA00022640"/>
    </source>
</evidence>
<dbReference type="Pfam" id="PF00128">
    <property type="entry name" value="Alpha-amylase"/>
    <property type="match status" value="1"/>
</dbReference>
<dbReference type="CDD" id="cd11326">
    <property type="entry name" value="AmyAc_Glg_debranch"/>
    <property type="match status" value="1"/>
</dbReference>
<dbReference type="PANTHER" id="PTHR43002">
    <property type="entry name" value="GLYCOGEN DEBRANCHING ENZYME"/>
    <property type="match status" value="1"/>
</dbReference>
<keyword evidence="3" id="KW-0150">Chloroplast</keyword>
<evidence type="ECO:0000256" key="3">
    <source>
        <dbReference type="ARBA" id="ARBA00022528"/>
    </source>
</evidence>
<keyword evidence="5" id="KW-0809">Transit peptide</keyword>
<sequence>MASVNGNFPFLGTQLLECSLSPPPASILLKHLGRSYVVSARALFTKRNGKLNASERSRNRRSSSTSENRSWDNSGALLLARNENRRGRSESLTTCNVAGVSSDSANAETECKKQPGQFYGPPLRGRPLPFGASASENGVNFAVHSSGASSVCLCLFTESDLQQGKVTEEVQLDPVFNRTGDVWHIFLPDIAPNLLYGYRVNGHFSPEEGTCYDAKRVLIDPYAKAVISRGTYGVLGAEGNCWPQMAGMVPDLEDEQFDWEGDFPPGLHQKDLVIYEMHIRGFTRHTSSKVEHSGTYLGLVEKLSHLKELGINAIELMPSHEFNELEYYAYNPVMGDYKMNFWGYSSINFFSPMTRYAAAGIRNCGRDAINEFKTLVREAHKLGIEVFMDVVFNHTAEGNEMGPTISFRGFDNRVYYMIAPKGEFYNYSGCGNTFNCNHPIVRRFIVDCLRYWVTEMHIDGFRFDLASIMTRASSLWDRANVYGNTKYIEGDVVTTGTPLSEPPLIDMMSNDPILCGVKLVAEAWDSGGLYQVGSFPHWGVWSEWNGQFRDAVRLFVKGTDGTVGSFAECLCGSPHLYKAFNSPPPGAGRWSKAMAQHQLCAHDGFSLADLVSYNQKHNMGNGEGNHDGENHNNSWNCGEEGELVSVRVQRLRQRQLRNFVVALMVSQGVPMITMGDEYGHTKGGNNNTYCHDNPINYFRWDKLKADSDGFHRFTRLMVHFRRDTVALRLGEFPTAERLEWHGTTPSTPDWSETSRFVAFTLLDMQKKELYVAFNASHLPVMVSLPERPGFKWYPLVDTSKPSPYDFLTDDVPNRAVALAQSSSFLNAHVFPMLNYSSIILILVPETVF</sequence>
<dbReference type="InterPro" id="IPR017853">
    <property type="entry name" value="GH"/>
</dbReference>
<dbReference type="InterPro" id="IPR048650">
    <property type="entry name" value="ISOA1-3-like_C"/>
</dbReference>
<proteinExistence type="inferred from homology"/>
<gene>
    <name evidence="8" type="ORF">CSSPJE1EN2_LOCUS4079</name>
</gene>
<dbReference type="Pfam" id="PF21156">
    <property type="entry name" value="ISOA1-3_C"/>
    <property type="match status" value="1"/>
</dbReference>
<protein>
    <recommendedName>
        <fullName evidence="7">Glycosyl hydrolase family 13 catalytic domain-containing protein</fullName>
    </recommendedName>
</protein>
<evidence type="ECO:0000259" key="7">
    <source>
        <dbReference type="SMART" id="SM00642"/>
    </source>
</evidence>
<dbReference type="SUPFAM" id="SSF81296">
    <property type="entry name" value="E set domains"/>
    <property type="match status" value="1"/>
</dbReference>